<reference evidence="2 3" key="1">
    <citation type="submission" date="2020-05" db="EMBL/GenBank/DDBJ databases">
        <title>Ramlibacter rhizophilus sp. nov., isolated from rhizosphere soil of national flower Mugunghwa from South Korea.</title>
        <authorList>
            <person name="Zheng-Fei Y."/>
            <person name="Huan T."/>
        </authorList>
    </citation>
    <scope>NUCLEOTIDE SEQUENCE [LARGE SCALE GENOMIC DNA]</scope>
    <source>
        <strain evidence="2 3">H242</strain>
    </source>
</reference>
<proteinExistence type="predicted"/>
<evidence type="ECO:0008006" key="4">
    <source>
        <dbReference type="Google" id="ProtNLM"/>
    </source>
</evidence>
<organism evidence="2 3">
    <name type="scientific">Ramlibacter terrae</name>
    <dbReference type="NCBI Taxonomy" id="2732511"/>
    <lineage>
        <taxon>Bacteria</taxon>
        <taxon>Pseudomonadati</taxon>
        <taxon>Pseudomonadota</taxon>
        <taxon>Betaproteobacteria</taxon>
        <taxon>Burkholderiales</taxon>
        <taxon>Comamonadaceae</taxon>
        <taxon>Ramlibacter</taxon>
    </lineage>
</organism>
<name>A0ABX6P618_9BURK</name>
<evidence type="ECO:0000313" key="3">
    <source>
        <dbReference type="Proteomes" id="UP000500826"/>
    </source>
</evidence>
<dbReference type="EMBL" id="CP053418">
    <property type="protein sequence ID" value="QJW84919.1"/>
    <property type="molecule type" value="Genomic_DNA"/>
</dbReference>
<gene>
    <name evidence="2" type="ORF">HK414_19035</name>
</gene>
<feature type="compositionally biased region" description="Low complexity" evidence="1">
    <location>
        <begin position="152"/>
        <end position="168"/>
    </location>
</feature>
<keyword evidence="3" id="KW-1185">Reference proteome</keyword>
<accession>A0ABX6P618</accession>
<feature type="region of interest" description="Disordered" evidence="1">
    <location>
        <begin position="152"/>
        <end position="182"/>
    </location>
</feature>
<evidence type="ECO:0000256" key="1">
    <source>
        <dbReference type="SAM" id="MobiDB-lite"/>
    </source>
</evidence>
<protein>
    <recommendedName>
        <fullName evidence="4">PAC domain-containing protein</fullName>
    </recommendedName>
</protein>
<sequence>MQGSVAEVKVDLRRKDGRAIPVMLNAVERHWDGQQMLHASVFRAEDRHKYERELLLQRRRAEDLAARHGEGQRALALAQQRLRLALESADLYGWDIDPATGERRYEDAVGRLLGLPPNEHVDAAGFLQAIAPDDRPGEAAAPPVHCSRAATARTGAASGCVASTAWSARSRRRAGRSSRTGG</sequence>
<dbReference type="Gene3D" id="3.30.450.20">
    <property type="entry name" value="PAS domain"/>
    <property type="match status" value="1"/>
</dbReference>
<evidence type="ECO:0000313" key="2">
    <source>
        <dbReference type="EMBL" id="QJW84919.1"/>
    </source>
</evidence>
<dbReference type="Proteomes" id="UP000500826">
    <property type="component" value="Chromosome"/>
</dbReference>